<dbReference type="AlphaFoldDB" id="A0A2N6NTY6"/>
<reference evidence="2 3" key="1">
    <citation type="journal article" date="2016" name="Appl. Microbiol. Biotechnol.">
        <title>Characterization of T-DNA insertion mutants with decreased virulence in the entomopathogenic fungus Beauveria bassiana JEF-007.</title>
        <authorList>
            <person name="Kim S."/>
            <person name="Lee S.J."/>
            <person name="Nai Y.S."/>
            <person name="Yu J.S."/>
            <person name="Lee M.R."/>
            <person name="Yang Y.T."/>
            <person name="Kim J.S."/>
        </authorList>
    </citation>
    <scope>NUCLEOTIDE SEQUENCE [LARGE SCALE GENOMIC DNA]</scope>
    <source>
        <strain evidence="2 3">JEF-007</strain>
    </source>
</reference>
<evidence type="ECO:0000256" key="1">
    <source>
        <dbReference type="SAM" id="MobiDB-lite"/>
    </source>
</evidence>
<feature type="region of interest" description="Disordered" evidence="1">
    <location>
        <begin position="128"/>
        <end position="182"/>
    </location>
</feature>
<sequence>MYESTDQKGRTMDISHQRVVGGASLTVAAALVAVDVLRDLNVFPGGAGAVGIDHARVGAGTVRVDLVKGHGQLAAGGDLGESASSLGHDLAHAAFKIVGALADSLAQGISRGTAEAGGVLLEGIASGSVTGSRGHDSEGHALATGVTNSAGDGGVARDEPGSHEHGSSEDRLDGSHFSGEKV</sequence>
<evidence type="ECO:0000313" key="3">
    <source>
        <dbReference type="Proteomes" id="UP000235728"/>
    </source>
</evidence>
<dbReference type="Proteomes" id="UP000235728">
    <property type="component" value="Unassembled WGS sequence"/>
</dbReference>
<accession>A0A2N6NTY6</accession>
<feature type="compositionally biased region" description="Basic and acidic residues" evidence="1">
    <location>
        <begin position="155"/>
        <end position="182"/>
    </location>
</feature>
<name>A0A2N6NTY6_BEABA</name>
<dbReference type="EMBL" id="MRVG01000003">
    <property type="protein sequence ID" value="PMB70734.1"/>
    <property type="molecule type" value="Genomic_DNA"/>
</dbReference>
<evidence type="ECO:0000313" key="2">
    <source>
        <dbReference type="EMBL" id="PMB70734.1"/>
    </source>
</evidence>
<protein>
    <submittedName>
        <fullName evidence="2">Uncharacterized protein</fullName>
    </submittedName>
</protein>
<comment type="caution">
    <text evidence="2">The sequence shown here is derived from an EMBL/GenBank/DDBJ whole genome shotgun (WGS) entry which is preliminary data.</text>
</comment>
<gene>
    <name evidence="2" type="ORF">BM221_003189</name>
</gene>
<proteinExistence type="predicted"/>
<organism evidence="2 3">
    <name type="scientific">Beauveria bassiana</name>
    <name type="common">White muscardine disease fungus</name>
    <name type="synonym">Tritirachium shiotae</name>
    <dbReference type="NCBI Taxonomy" id="176275"/>
    <lineage>
        <taxon>Eukaryota</taxon>
        <taxon>Fungi</taxon>
        <taxon>Dikarya</taxon>
        <taxon>Ascomycota</taxon>
        <taxon>Pezizomycotina</taxon>
        <taxon>Sordariomycetes</taxon>
        <taxon>Hypocreomycetidae</taxon>
        <taxon>Hypocreales</taxon>
        <taxon>Cordycipitaceae</taxon>
        <taxon>Beauveria</taxon>
    </lineage>
</organism>